<dbReference type="InterPro" id="IPR013094">
    <property type="entry name" value="AB_hydrolase_3"/>
</dbReference>
<dbReference type="PANTHER" id="PTHR48081:SF8">
    <property type="entry name" value="ALPHA_BETA HYDROLASE FOLD-3 DOMAIN-CONTAINING PROTEIN-RELATED"/>
    <property type="match status" value="1"/>
</dbReference>
<comment type="caution">
    <text evidence="3">The sequence shown here is derived from an EMBL/GenBank/DDBJ whole genome shotgun (WGS) entry which is preliminary data.</text>
</comment>
<dbReference type="PANTHER" id="PTHR48081">
    <property type="entry name" value="AB HYDROLASE SUPERFAMILY PROTEIN C4A8.06C"/>
    <property type="match status" value="1"/>
</dbReference>
<evidence type="ECO:0000256" key="1">
    <source>
        <dbReference type="ARBA" id="ARBA00022801"/>
    </source>
</evidence>
<dbReference type="InterPro" id="IPR029058">
    <property type="entry name" value="AB_hydrolase_fold"/>
</dbReference>
<evidence type="ECO:0000313" key="3">
    <source>
        <dbReference type="EMBL" id="CAE7024862.1"/>
    </source>
</evidence>
<dbReference type="Pfam" id="PF07859">
    <property type="entry name" value="Abhydrolase_3"/>
    <property type="match status" value="1"/>
</dbReference>
<dbReference type="OrthoDB" id="428861at2759"/>
<dbReference type="Proteomes" id="UP000604046">
    <property type="component" value="Unassembled WGS sequence"/>
</dbReference>
<evidence type="ECO:0000259" key="2">
    <source>
        <dbReference type="Pfam" id="PF07859"/>
    </source>
</evidence>
<sequence>MTTYGSDAYNASYAQFGKMSAEDMDFRDAALSNITPSSPVHRTWNSRDEMLASKSARQRVAVDDLQLRSIQCVRVARIVGGTGEEEEGEIQLSLRRFTPQGLSEPPVIVFFHGESYVAGDLDTHAWMCESLAVLSRASVVSVAYRQPPEVRFPGAFNDSFGAICWVAEGGLGYAPPFLALAGDAAGGGLAAACALRAAVDGPRIALQVLFYPWLDVRPTSQSMLNFEETNDLHLMMQEELAFASEVYGPKVDIPEDEDEEEEEDDEPKVLDWMKAREASPLLAESLRPMPRTFLAYAADDMLAPDCRAFAARLRAEVGAEAGQPIGFSVTKGFRACKV</sequence>
<feature type="domain" description="Alpha/beta hydrolase fold-3" evidence="2">
    <location>
        <begin position="108"/>
        <end position="317"/>
    </location>
</feature>
<keyword evidence="1" id="KW-0378">Hydrolase</keyword>
<dbReference type="GO" id="GO:0016787">
    <property type="term" value="F:hydrolase activity"/>
    <property type="evidence" value="ECO:0007669"/>
    <property type="project" value="UniProtKB-KW"/>
</dbReference>
<keyword evidence="4" id="KW-1185">Reference proteome</keyword>
<reference evidence="3" key="1">
    <citation type="submission" date="2021-02" db="EMBL/GenBank/DDBJ databases">
        <authorList>
            <person name="Dougan E. K."/>
            <person name="Rhodes N."/>
            <person name="Thang M."/>
            <person name="Chan C."/>
        </authorList>
    </citation>
    <scope>NUCLEOTIDE SEQUENCE</scope>
</reference>
<gene>
    <name evidence="3" type="primary">lipI</name>
    <name evidence="3" type="ORF">SNAT2548_LOCUS3129</name>
</gene>
<organism evidence="3 4">
    <name type="scientific">Symbiodinium natans</name>
    <dbReference type="NCBI Taxonomy" id="878477"/>
    <lineage>
        <taxon>Eukaryota</taxon>
        <taxon>Sar</taxon>
        <taxon>Alveolata</taxon>
        <taxon>Dinophyceae</taxon>
        <taxon>Suessiales</taxon>
        <taxon>Symbiodiniaceae</taxon>
        <taxon>Symbiodinium</taxon>
    </lineage>
</organism>
<dbReference type="InterPro" id="IPR050300">
    <property type="entry name" value="GDXG_lipolytic_enzyme"/>
</dbReference>
<name>A0A812I979_9DINO</name>
<accession>A0A812I979</accession>
<dbReference type="EMBL" id="CAJNDS010000191">
    <property type="protein sequence ID" value="CAE7024862.1"/>
    <property type="molecule type" value="Genomic_DNA"/>
</dbReference>
<dbReference type="Gene3D" id="3.40.50.1820">
    <property type="entry name" value="alpha/beta hydrolase"/>
    <property type="match status" value="1"/>
</dbReference>
<dbReference type="SUPFAM" id="SSF53474">
    <property type="entry name" value="alpha/beta-Hydrolases"/>
    <property type="match status" value="1"/>
</dbReference>
<dbReference type="AlphaFoldDB" id="A0A812I979"/>
<proteinExistence type="predicted"/>
<protein>
    <submittedName>
        <fullName evidence="3">LipI protein</fullName>
    </submittedName>
</protein>
<evidence type="ECO:0000313" key="4">
    <source>
        <dbReference type="Proteomes" id="UP000604046"/>
    </source>
</evidence>